<reference evidence="8 9" key="1">
    <citation type="submission" date="2020-08" db="EMBL/GenBank/DDBJ databases">
        <title>A Genomic Blueprint of the Chicken Gut Microbiome.</title>
        <authorList>
            <person name="Gilroy R."/>
            <person name="Ravi A."/>
            <person name="Getino M."/>
            <person name="Pursley I."/>
            <person name="Horton D.L."/>
            <person name="Alikhan N.-F."/>
            <person name="Baker D."/>
            <person name="Gharbi K."/>
            <person name="Hall N."/>
            <person name="Watson M."/>
            <person name="Adriaenssens E.M."/>
            <person name="Foster-Nyarko E."/>
            <person name="Jarju S."/>
            <person name="Secka A."/>
            <person name="Antonio M."/>
            <person name="Oren A."/>
            <person name="Chaudhuri R."/>
            <person name="La Ragione R.M."/>
            <person name="Hildebrand F."/>
            <person name="Pallen M.J."/>
        </authorList>
    </citation>
    <scope>NUCLEOTIDE SEQUENCE [LARGE SCALE GENOMIC DNA]</scope>
    <source>
        <strain evidence="8 9">Sa2BVA9</strain>
    </source>
</reference>
<evidence type="ECO:0000256" key="2">
    <source>
        <dbReference type="ARBA" id="ARBA00022475"/>
    </source>
</evidence>
<feature type="transmembrane region" description="Helical" evidence="7">
    <location>
        <begin position="202"/>
        <end position="220"/>
    </location>
</feature>
<accession>A0ABR8T309</accession>
<evidence type="ECO:0000256" key="7">
    <source>
        <dbReference type="SAM" id="Phobius"/>
    </source>
</evidence>
<dbReference type="PANTHER" id="PTHR30589:SF0">
    <property type="entry name" value="PHOSPHATIDYLGLYCEROL--PROLIPOPROTEIN DIACYLGLYCERYL TRANSFERASE"/>
    <property type="match status" value="1"/>
</dbReference>
<keyword evidence="4 7" id="KW-0812">Transmembrane</keyword>
<organism evidence="8 9">
    <name type="scientific">Paenibacillus gallinarum</name>
    <dbReference type="NCBI Taxonomy" id="2762232"/>
    <lineage>
        <taxon>Bacteria</taxon>
        <taxon>Bacillati</taxon>
        <taxon>Bacillota</taxon>
        <taxon>Bacilli</taxon>
        <taxon>Bacillales</taxon>
        <taxon>Paenibacillaceae</taxon>
        <taxon>Paenibacillus</taxon>
    </lineage>
</organism>
<dbReference type="EMBL" id="JACSQL010000010">
    <property type="protein sequence ID" value="MBD7970136.1"/>
    <property type="molecule type" value="Genomic_DNA"/>
</dbReference>
<keyword evidence="5 7" id="KW-1133">Transmembrane helix</keyword>
<evidence type="ECO:0000313" key="9">
    <source>
        <dbReference type="Proteomes" id="UP000608071"/>
    </source>
</evidence>
<evidence type="ECO:0000313" key="8">
    <source>
        <dbReference type="EMBL" id="MBD7970136.1"/>
    </source>
</evidence>
<keyword evidence="2" id="KW-1003">Cell membrane</keyword>
<comment type="similarity">
    <text evidence="1">Belongs to the Lgt family.</text>
</comment>
<evidence type="ECO:0000256" key="4">
    <source>
        <dbReference type="ARBA" id="ARBA00022692"/>
    </source>
</evidence>
<evidence type="ECO:0000256" key="3">
    <source>
        <dbReference type="ARBA" id="ARBA00022679"/>
    </source>
</evidence>
<evidence type="ECO:0000256" key="1">
    <source>
        <dbReference type="ARBA" id="ARBA00007150"/>
    </source>
</evidence>
<dbReference type="PANTHER" id="PTHR30589">
    <property type="entry name" value="PROLIPOPROTEIN DIACYLGLYCERYL TRANSFERASE"/>
    <property type="match status" value="1"/>
</dbReference>
<dbReference type="Pfam" id="PF01790">
    <property type="entry name" value="LGT"/>
    <property type="match status" value="1"/>
</dbReference>
<feature type="transmembrane region" description="Helical" evidence="7">
    <location>
        <begin position="82"/>
        <end position="102"/>
    </location>
</feature>
<protein>
    <submittedName>
        <fullName evidence="8">Prolipoprotein diacylglyceryl transferase</fullName>
    </submittedName>
</protein>
<keyword evidence="9" id="KW-1185">Reference proteome</keyword>
<dbReference type="GO" id="GO:0016740">
    <property type="term" value="F:transferase activity"/>
    <property type="evidence" value="ECO:0007669"/>
    <property type="project" value="UniProtKB-KW"/>
</dbReference>
<dbReference type="Proteomes" id="UP000608071">
    <property type="component" value="Unassembled WGS sequence"/>
</dbReference>
<feature type="transmembrane region" description="Helical" evidence="7">
    <location>
        <begin position="232"/>
        <end position="249"/>
    </location>
</feature>
<name>A0ABR8T309_9BACL</name>
<dbReference type="InterPro" id="IPR001640">
    <property type="entry name" value="Lgt"/>
</dbReference>
<evidence type="ECO:0000256" key="6">
    <source>
        <dbReference type="ARBA" id="ARBA00023136"/>
    </source>
</evidence>
<gene>
    <name evidence="8" type="ORF">H9647_18905</name>
</gene>
<feature type="transmembrane region" description="Helical" evidence="7">
    <location>
        <begin position="45"/>
        <end position="67"/>
    </location>
</feature>
<dbReference type="RefSeq" id="WP_191802891.1">
    <property type="nucleotide sequence ID" value="NZ_JACSQL010000010.1"/>
</dbReference>
<keyword evidence="3 8" id="KW-0808">Transferase</keyword>
<feature type="transmembrane region" description="Helical" evidence="7">
    <location>
        <begin position="14"/>
        <end position="33"/>
    </location>
</feature>
<evidence type="ECO:0000256" key="5">
    <source>
        <dbReference type="ARBA" id="ARBA00022989"/>
    </source>
</evidence>
<feature type="transmembrane region" description="Helical" evidence="7">
    <location>
        <begin position="163"/>
        <end position="182"/>
    </location>
</feature>
<keyword evidence="6 7" id="KW-0472">Membrane</keyword>
<comment type="caution">
    <text evidence="8">The sequence shown here is derived from an EMBL/GenBank/DDBJ whole genome shotgun (WGS) entry which is preliminary data.</text>
</comment>
<feature type="transmembrane region" description="Helical" evidence="7">
    <location>
        <begin position="117"/>
        <end position="137"/>
    </location>
</feature>
<proteinExistence type="inferred from homology"/>
<sequence>MDFPVYLYLGSLRIHPHVLFESLSYFIGFRVYLWTRRPSGMSALMSLQILAGTILGAAIGAKLLFWLEDPVATWEHLSQGQLLWGGKTIVGGLLGGLIGVELTKRWVGWSQSTGDDFVYPLMLGLCIGRIGCFLTGLDDHTYGTPTTWITGVDFGDGIYRHPAQLYEIFFLIILAVLLIPLYRQSRGKSSTSTQVRYVSGRIFQWFMAGYLLFRLGIEWIKPTPHPYLGLNNIQLACIAGVLYYAWLIYGKKKVDHHITSSNMQA</sequence>